<protein>
    <submittedName>
        <fullName evidence="1">Uncharacterized protein</fullName>
    </submittedName>
</protein>
<dbReference type="EMBL" id="JANPWB010000005">
    <property type="protein sequence ID" value="KAJ1186896.1"/>
    <property type="molecule type" value="Genomic_DNA"/>
</dbReference>
<sequence length="152" mass="16968">MTGIRRVLEGDLIHLVDQLHALYNEQDRSPEALCRLLEVHEEYTVALEKLRFHNHVGNMCRVHEEEGRVVRLLACINSALRDCCFVLYAHLETLLPDTLDDLLAGLKLKTLNEMIAALLGAEVTDDAVKLAIKNLATGKTPGMDGLPHSFTN</sequence>
<name>A0AAV7UF18_PLEWA</name>
<evidence type="ECO:0000313" key="2">
    <source>
        <dbReference type="Proteomes" id="UP001066276"/>
    </source>
</evidence>
<gene>
    <name evidence="1" type="ORF">NDU88_003676</name>
</gene>
<dbReference type="AlphaFoldDB" id="A0AAV7UF18"/>
<keyword evidence="2" id="KW-1185">Reference proteome</keyword>
<accession>A0AAV7UF18</accession>
<evidence type="ECO:0000313" key="1">
    <source>
        <dbReference type="EMBL" id="KAJ1186896.1"/>
    </source>
</evidence>
<proteinExistence type="predicted"/>
<reference evidence="1" key="1">
    <citation type="journal article" date="2022" name="bioRxiv">
        <title>Sequencing and chromosome-scale assembly of the giantPleurodeles waltlgenome.</title>
        <authorList>
            <person name="Brown T."/>
            <person name="Elewa A."/>
            <person name="Iarovenko S."/>
            <person name="Subramanian E."/>
            <person name="Araus A.J."/>
            <person name="Petzold A."/>
            <person name="Susuki M."/>
            <person name="Suzuki K.-i.T."/>
            <person name="Hayashi T."/>
            <person name="Toyoda A."/>
            <person name="Oliveira C."/>
            <person name="Osipova E."/>
            <person name="Leigh N.D."/>
            <person name="Simon A."/>
            <person name="Yun M.H."/>
        </authorList>
    </citation>
    <scope>NUCLEOTIDE SEQUENCE</scope>
    <source>
        <strain evidence="1">20211129_DDA</strain>
        <tissue evidence="1">Liver</tissue>
    </source>
</reference>
<organism evidence="1 2">
    <name type="scientific">Pleurodeles waltl</name>
    <name type="common">Iberian ribbed newt</name>
    <dbReference type="NCBI Taxonomy" id="8319"/>
    <lineage>
        <taxon>Eukaryota</taxon>
        <taxon>Metazoa</taxon>
        <taxon>Chordata</taxon>
        <taxon>Craniata</taxon>
        <taxon>Vertebrata</taxon>
        <taxon>Euteleostomi</taxon>
        <taxon>Amphibia</taxon>
        <taxon>Batrachia</taxon>
        <taxon>Caudata</taxon>
        <taxon>Salamandroidea</taxon>
        <taxon>Salamandridae</taxon>
        <taxon>Pleurodelinae</taxon>
        <taxon>Pleurodeles</taxon>
    </lineage>
</organism>
<dbReference type="Proteomes" id="UP001066276">
    <property type="component" value="Chromosome 3_1"/>
</dbReference>
<comment type="caution">
    <text evidence="1">The sequence shown here is derived from an EMBL/GenBank/DDBJ whole genome shotgun (WGS) entry which is preliminary data.</text>
</comment>